<proteinExistence type="predicted"/>
<keyword evidence="8" id="KW-1185">Reference proteome</keyword>
<dbReference type="PROSITE" id="PS50977">
    <property type="entry name" value="HTH_TETR_2"/>
    <property type="match status" value="1"/>
</dbReference>
<dbReference type="RefSeq" id="WP_310537193.1">
    <property type="nucleotide sequence ID" value="NZ_BAAAOC010000090.1"/>
</dbReference>
<comment type="caution">
    <text evidence="7">The sequence shown here is derived from an EMBL/GenBank/DDBJ whole genome shotgun (WGS) entry which is preliminary data.</text>
</comment>
<dbReference type="Gene3D" id="1.10.357.10">
    <property type="entry name" value="Tetracycline Repressor, domain 2"/>
    <property type="match status" value="1"/>
</dbReference>
<dbReference type="EMBL" id="JAVKGT010000013">
    <property type="protein sequence ID" value="MDR5711803.1"/>
    <property type="molecule type" value="Genomic_DNA"/>
</dbReference>
<evidence type="ECO:0000256" key="1">
    <source>
        <dbReference type="ARBA" id="ARBA00022491"/>
    </source>
</evidence>
<name>A0ABU1FT67_9MICC</name>
<dbReference type="Pfam" id="PF02909">
    <property type="entry name" value="TetR_C_1"/>
    <property type="match status" value="1"/>
</dbReference>
<keyword evidence="3 5" id="KW-0238">DNA-binding</keyword>
<dbReference type="Gene3D" id="1.10.10.60">
    <property type="entry name" value="Homeodomain-like"/>
    <property type="match status" value="1"/>
</dbReference>
<dbReference type="InterPro" id="IPR003012">
    <property type="entry name" value="Tet_transcr_reg_TetR"/>
</dbReference>
<evidence type="ECO:0000256" key="4">
    <source>
        <dbReference type="ARBA" id="ARBA00023163"/>
    </source>
</evidence>
<organism evidence="7 8">
    <name type="scientific">Nesterenkonia flava</name>
    <dbReference type="NCBI Taxonomy" id="469799"/>
    <lineage>
        <taxon>Bacteria</taxon>
        <taxon>Bacillati</taxon>
        <taxon>Actinomycetota</taxon>
        <taxon>Actinomycetes</taxon>
        <taxon>Micrococcales</taxon>
        <taxon>Micrococcaceae</taxon>
        <taxon>Nesterenkonia</taxon>
    </lineage>
</organism>
<evidence type="ECO:0000256" key="2">
    <source>
        <dbReference type="ARBA" id="ARBA00023015"/>
    </source>
</evidence>
<dbReference type="InterPro" id="IPR009057">
    <property type="entry name" value="Homeodomain-like_sf"/>
</dbReference>
<keyword evidence="2" id="KW-0805">Transcription regulation</keyword>
<evidence type="ECO:0000259" key="6">
    <source>
        <dbReference type="PROSITE" id="PS50977"/>
    </source>
</evidence>
<evidence type="ECO:0000313" key="7">
    <source>
        <dbReference type="EMBL" id="MDR5711803.1"/>
    </source>
</evidence>
<keyword evidence="1" id="KW-0678">Repressor</keyword>
<evidence type="ECO:0000256" key="3">
    <source>
        <dbReference type="ARBA" id="ARBA00023125"/>
    </source>
</evidence>
<dbReference type="InterPro" id="IPR036271">
    <property type="entry name" value="Tet_transcr_reg_TetR-rel_C_sf"/>
</dbReference>
<dbReference type="SUPFAM" id="SSF48498">
    <property type="entry name" value="Tetracyclin repressor-like, C-terminal domain"/>
    <property type="match status" value="1"/>
</dbReference>
<feature type="domain" description="HTH tetR-type" evidence="6">
    <location>
        <begin position="1"/>
        <end position="54"/>
    </location>
</feature>
<dbReference type="InterPro" id="IPR001647">
    <property type="entry name" value="HTH_TetR"/>
</dbReference>
<dbReference type="Proteomes" id="UP001260872">
    <property type="component" value="Unassembled WGS sequence"/>
</dbReference>
<accession>A0ABU1FT67</accession>
<protein>
    <submittedName>
        <fullName evidence="7">TetR/AcrR family transcriptional regulator C-terminal domain-containing protein</fullName>
    </submittedName>
</protein>
<dbReference type="PRINTS" id="PR00400">
    <property type="entry name" value="TETREPRESSOR"/>
</dbReference>
<feature type="DNA-binding region" description="H-T-H motif" evidence="5">
    <location>
        <begin position="17"/>
        <end position="36"/>
    </location>
</feature>
<dbReference type="InterPro" id="IPR004111">
    <property type="entry name" value="Repressor_TetR_C"/>
</dbReference>
<gene>
    <name evidence="7" type="ORF">RH857_06595</name>
</gene>
<sequence>MAAAVDLADKEGRDGVTMRAVGKRLGVEAMSLYNHVRGRDDILDGMVDLVFAEIELPELSAPWRAAMRQRAQSAREALNRHRWAVGLMDSRRNPGPATLRHHDTVLGCLRTNGFSVRQAAHAVSLLDSYVYGFVLQEVSLPFSDGEDLQELAEEIFSALPKDQYPYFTEIAVEHALQPGYSYGQEFAYGLELILAGLHPDEAPSP</sequence>
<evidence type="ECO:0000256" key="5">
    <source>
        <dbReference type="PROSITE-ProRule" id="PRU00335"/>
    </source>
</evidence>
<keyword evidence="4" id="KW-0804">Transcription</keyword>
<dbReference type="SUPFAM" id="SSF46689">
    <property type="entry name" value="Homeodomain-like"/>
    <property type="match status" value="1"/>
</dbReference>
<evidence type="ECO:0000313" key="8">
    <source>
        <dbReference type="Proteomes" id="UP001260872"/>
    </source>
</evidence>
<dbReference type="Pfam" id="PF00440">
    <property type="entry name" value="TetR_N"/>
    <property type="match status" value="1"/>
</dbReference>
<reference evidence="8" key="1">
    <citation type="submission" date="2023-07" db="EMBL/GenBank/DDBJ databases">
        <title>Description of three actinobacteria isolated from air of manufacturing shop in a pharmaceutical factory.</title>
        <authorList>
            <person name="Zhang D.-F."/>
        </authorList>
    </citation>
    <scope>NUCLEOTIDE SEQUENCE [LARGE SCALE GENOMIC DNA]</scope>
    <source>
        <strain evidence="8">CCTCC AB 207010</strain>
    </source>
</reference>